<dbReference type="Proteomes" id="UP000318416">
    <property type="component" value="Unassembled WGS sequence"/>
</dbReference>
<reference evidence="1 2" key="1">
    <citation type="submission" date="2019-06" db="EMBL/GenBank/DDBJ databases">
        <title>Sequencing the genomes of 1000 actinobacteria strains.</title>
        <authorList>
            <person name="Klenk H.-P."/>
        </authorList>
    </citation>
    <scope>NUCLEOTIDE SEQUENCE [LARGE SCALE GENOMIC DNA]</scope>
    <source>
        <strain evidence="1 2">DSM 41649</strain>
    </source>
</reference>
<organism evidence="1 2">
    <name type="scientific">Kitasatospora atroaurantiaca</name>
    <dbReference type="NCBI Taxonomy" id="285545"/>
    <lineage>
        <taxon>Bacteria</taxon>
        <taxon>Bacillati</taxon>
        <taxon>Actinomycetota</taxon>
        <taxon>Actinomycetes</taxon>
        <taxon>Kitasatosporales</taxon>
        <taxon>Streptomycetaceae</taxon>
        <taxon>Kitasatospora</taxon>
    </lineage>
</organism>
<evidence type="ECO:0000313" key="1">
    <source>
        <dbReference type="EMBL" id="TWE19358.1"/>
    </source>
</evidence>
<dbReference type="EMBL" id="VIVR01000001">
    <property type="protein sequence ID" value="TWE19358.1"/>
    <property type="molecule type" value="Genomic_DNA"/>
</dbReference>
<proteinExistence type="predicted"/>
<dbReference type="AlphaFoldDB" id="A0A561EUS5"/>
<gene>
    <name evidence="1" type="ORF">FB465_4474</name>
</gene>
<keyword evidence="2" id="KW-1185">Reference proteome</keyword>
<sequence>MRFEILRLDDAQGAATDSLIADAETVREFVEAAARTGERLYIRPCKAV</sequence>
<accession>A0A561EUS5</accession>
<name>A0A561EUS5_9ACTN</name>
<dbReference type="RefSeq" id="WP_170290660.1">
    <property type="nucleotide sequence ID" value="NZ_BAAABR010000022.1"/>
</dbReference>
<evidence type="ECO:0000313" key="2">
    <source>
        <dbReference type="Proteomes" id="UP000318416"/>
    </source>
</evidence>
<evidence type="ECO:0008006" key="3">
    <source>
        <dbReference type="Google" id="ProtNLM"/>
    </source>
</evidence>
<protein>
    <recommendedName>
        <fullName evidence="3">Lsr2 protein</fullName>
    </recommendedName>
</protein>
<comment type="caution">
    <text evidence="1">The sequence shown here is derived from an EMBL/GenBank/DDBJ whole genome shotgun (WGS) entry which is preliminary data.</text>
</comment>